<name>A0A432MQF2_9BACT</name>
<dbReference type="OrthoDB" id="283648at2"/>
<organism evidence="2 3">
    <name type="scientific">Tautonia sociabilis</name>
    <dbReference type="NCBI Taxonomy" id="2080755"/>
    <lineage>
        <taxon>Bacteria</taxon>
        <taxon>Pseudomonadati</taxon>
        <taxon>Planctomycetota</taxon>
        <taxon>Planctomycetia</taxon>
        <taxon>Isosphaerales</taxon>
        <taxon>Isosphaeraceae</taxon>
        <taxon>Tautonia</taxon>
    </lineage>
</organism>
<evidence type="ECO:0000313" key="2">
    <source>
        <dbReference type="EMBL" id="RUL89672.1"/>
    </source>
</evidence>
<keyword evidence="1" id="KW-0812">Transmembrane</keyword>
<dbReference type="RefSeq" id="WP_126723347.1">
    <property type="nucleotide sequence ID" value="NZ_RYZH01000001.1"/>
</dbReference>
<keyword evidence="3" id="KW-1185">Reference proteome</keyword>
<sequence>MDWTLVRFGIVLDSMVILFQVFGVLALCLTRLFAAPRWAQRGQWAFVVAVVGLGVAGALCGHQDSEFGLFAGMTMTGLLIAMTLGGGHDYSEPPAVLSAPEGPASP</sequence>
<feature type="transmembrane region" description="Helical" evidence="1">
    <location>
        <begin position="67"/>
        <end position="87"/>
    </location>
</feature>
<dbReference type="AlphaFoldDB" id="A0A432MQF2"/>
<accession>A0A432MQF2</accession>
<feature type="transmembrane region" description="Helical" evidence="1">
    <location>
        <begin position="44"/>
        <end position="60"/>
    </location>
</feature>
<dbReference type="Proteomes" id="UP000280296">
    <property type="component" value="Unassembled WGS sequence"/>
</dbReference>
<comment type="caution">
    <text evidence="2">The sequence shown here is derived from an EMBL/GenBank/DDBJ whole genome shotgun (WGS) entry which is preliminary data.</text>
</comment>
<keyword evidence="1" id="KW-0472">Membrane</keyword>
<keyword evidence="1" id="KW-1133">Transmembrane helix</keyword>
<protein>
    <submittedName>
        <fullName evidence="2">Uncharacterized protein</fullName>
    </submittedName>
</protein>
<reference evidence="2 3" key="2">
    <citation type="submission" date="2019-01" db="EMBL/GenBank/DDBJ databases">
        <title>Tautonia sociabilis, a novel thermotolerant planctomycete of Isosphaeraceae family, isolated from a 4000 m deep subterranean habitat.</title>
        <authorList>
            <person name="Kovaleva O.L."/>
            <person name="Elcheninov A.G."/>
            <person name="Van Heerden E."/>
            <person name="Toshchakov S.V."/>
            <person name="Novikov A."/>
            <person name="Bonch-Osmolovskaya E.A."/>
            <person name="Kublanov I.V."/>
        </authorList>
    </citation>
    <scope>NUCLEOTIDE SEQUENCE [LARGE SCALE GENOMIC DNA]</scope>
    <source>
        <strain evidence="2 3">GM2012</strain>
    </source>
</reference>
<reference evidence="2 3" key="1">
    <citation type="submission" date="2018-12" db="EMBL/GenBank/DDBJ databases">
        <authorList>
            <person name="Toschakov S.V."/>
        </authorList>
    </citation>
    <scope>NUCLEOTIDE SEQUENCE [LARGE SCALE GENOMIC DNA]</scope>
    <source>
        <strain evidence="2 3">GM2012</strain>
    </source>
</reference>
<dbReference type="EMBL" id="RYZH01000001">
    <property type="protein sequence ID" value="RUL89672.1"/>
    <property type="molecule type" value="Genomic_DNA"/>
</dbReference>
<gene>
    <name evidence="2" type="ORF">TsocGM_00430</name>
</gene>
<evidence type="ECO:0000256" key="1">
    <source>
        <dbReference type="SAM" id="Phobius"/>
    </source>
</evidence>
<proteinExistence type="predicted"/>
<evidence type="ECO:0000313" key="3">
    <source>
        <dbReference type="Proteomes" id="UP000280296"/>
    </source>
</evidence>